<evidence type="ECO:0000313" key="6">
    <source>
        <dbReference type="EMBL" id="TKR94001.1"/>
    </source>
</evidence>
<dbReference type="Pfam" id="PF13469">
    <property type="entry name" value="Sulfotransfer_3"/>
    <property type="match status" value="1"/>
</dbReference>
<dbReference type="OrthoDB" id="545675at2759"/>
<gene>
    <name evidence="6" type="ORF">L596_008353</name>
</gene>
<proteinExistence type="inferred from homology"/>
<accession>A0A4U5PCR3</accession>
<evidence type="ECO:0000256" key="1">
    <source>
        <dbReference type="ARBA" id="ARBA00009988"/>
    </source>
</evidence>
<dbReference type="Proteomes" id="UP000298663">
    <property type="component" value="Unassembled WGS sequence"/>
</dbReference>
<dbReference type="STRING" id="34508.A0A4U5PCR3"/>
<dbReference type="GO" id="GO:0008476">
    <property type="term" value="F:protein-tyrosine sulfotransferase activity"/>
    <property type="evidence" value="ECO:0007669"/>
    <property type="project" value="UniProtKB-EC"/>
</dbReference>
<dbReference type="Gene3D" id="3.40.50.300">
    <property type="entry name" value="P-loop containing nucleotide triphosphate hydrolases"/>
    <property type="match status" value="1"/>
</dbReference>
<evidence type="ECO:0000256" key="4">
    <source>
        <dbReference type="ARBA" id="ARBA00048460"/>
    </source>
</evidence>
<dbReference type="GO" id="GO:0005794">
    <property type="term" value="C:Golgi apparatus"/>
    <property type="evidence" value="ECO:0007669"/>
    <property type="project" value="UniProtKB-ARBA"/>
</dbReference>
<reference evidence="6 7" key="1">
    <citation type="journal article" date="2015" name="Genome Biol.">
        <title>Comparative genomics of Steinernema reveals deeply conserved gene regulatory networks.</title>
        <authorList>
            <person name="Dillman A.R."/>
            <person name="Macchietto M."/>
            <person name="Porter C.F."/>
            <person name="Rogers A."/>
            <person name="Williams B."/>
            <person name="Antoshechkin I."/>
            <person name="Lee M.M."/>
            <person name="Goodwin Z."/>
            <person name="Lu X."/>
            <person name="Lewis E.E."/>
            <person name="Goodrich-Blair H."/>
            <person name="Stock S.P."/>
            <person name="Adams B.J."/>
            <person name="Sternberg P.W."/>
            <person name="Mortazavi A."/>
        </authorList>
    </citation>
    <scope>NUCLEOTIDE SEQUENCE [LARGE SCALE GENOMIC DNA]</scope>
    <source>
        <strain evidence="6 7">ALL</strain>
    </source>
</reference>
<sequence>MHEQCVDAGPTRCLMVHYEQLVLHTESQMRRILEFLEVAWDEKVLHHEDLIGKDISLSKTERSTDQVVKPVNLDALTKWVGFYPDDVVKDMAEIAPMLEALGYDPNANPPNYGKPDEAVLKKTDELRKNGDKWYEKAVQFVNDPSRVDKPQPAAN</sequence>
<dbReference type="AlphaFoldDB" id="A0A4U5PCR3"/>
<keyword evidence="3 5" id="KW-0808">Transferase</keyword>
<comment type="function">
    <text evidence="5">Catalyzes the O-sulfation of tyrosine residues within acidic motifs of polypeptides, using 3'-phosphoadenylyl sulfate (PAPS) as cosubstrate.</text>
</comment>
<comment type="caution">
    <text evidence="6">The sequence shown here is derived from an EMBL/GenBank/DDBJ whole genome shotgun (WGS) entry which is preliminary data.</text>
</comment>
<evidence type="ECO:0000256" key="3">
    <source>
        <dbReference type="ARBA" id="ARBA00022679"/>
    </source>
</evidence>
<evidence type="ECO:0000256" key="2">
    <source>
        <dbReference type="ARBA" id="ARBA00013262"/>
    </source>
</evidence>
<reference evidence="6 7" key="2">
    <citation type="journal article" date="2019" name="G3 (Bethesda)">
        <title>Hybrid Assembly of the Genome of the Entomopathogenic Nematode Steinernema carpocapsae Identifies the X-Chromosome.</title>
        <authorList>
            <person name="Serra L."/>
            <person name="Macchietto M."/>
            <person name="Macias-Munoz A."/>
            <person name="McGill C.J."/>
            <person name="Rodriguez I.M."/>
            <person name="Rodriguez B."/>
            <person name="Murad R."/>
            <person name="Mortazavi A."/>
        </authorList>
    </citation>
    <scope>NUCLEOTIDE SEQUENCE [LARGE SCALE GENOMIC DNA]</scope>
    <source>
        <strain evidence="6 7">ALL</strain>
    </source>
</reference>
<dbReference type="PANTHER" id="PTHR12788:SF10">
    <property type="entry name" value="PROTEIN-TYROSINE SULFOTRANSFERASE"/>
    <property type="match status" value="1"/>
</dbReference>
<organism evidence="6 7">
    <name type="scientific">Steinernema carpocapsae</name>
    <name type="common">Entomopathogenic nematode</name>
    <dbReference type="NCBI Taxonomy" id="34508"/>
    <lineage>
        <taxon>Eukaryota</taxon>
        <taxon>Metazoa</taxon>
        <taxon>Ecdysozoa</taxon>
        <taxon>Nematoda</taxon>
        <taxon>Chromadorea</taxon>
        <taxon>Rhabditida</taxon>
        <taxon>Tylenchina</taxon>
        <taxon>Panagrolaimomorpha</taxon>
        <taxon>Strongyloidoidea</taxon>
        <taxon>Steinernematidae</taxon>
        <taxon>Steinernema</taxon>
    </lineage>
</organism>
<dbReference type="SUPFAM" id="SSF52540">
    <property type="entry name" value="P-loop containing nucleoside triphosphate hydrolases"/>
    <property type="match status" value="1"/>
</dbReference>
<evidence type="ECO:0000256" key="5">
    <source>
        <dbReference type="RuleBase" id="RU365018"/>
    </source>
</evidence>
<dbReference type="InterPro" id="IPR026634">
    <property type="entry name" value="TPST-like"/>
</dbReference>
<dbReference type="EC" id="2.8.2.20" evidence="2 5"/>
<name>A0A4U5PCR3_STECR</name>
<evidence type="ECO:0000313" key="7">
    <source>
        <dbReference type="Proteomes" id="UP000298663"/>
    </source>
</evidence>
<dbReference type="InterPro" id="IPR027417">
    <property type="entry name" value="P-loop_NTPase"/>
</dbReference>
<comment type="similarity">
    <text evidence="1 5">Belongs to the protein sulfotransferase family.</text>
</comment>
<comment type="catalytic activity">
    <reaction evidence="4 5">
        <text>L-tyrosyl-[protein] + 3'-phosphoadenylyl sulfate = O-sulfo-L-tyrosine-[protein] + adenosine 3',5'-bisphosphate + H(+)</text>
        <dbReference type="Rhea" id="RHEA:16801"/>
        <dbReference type="Rhea" id="RHEA-COMP:10136"/>
        <dbReference type="Rhea" id="RHEA-COMP:11688"/>
        <dbReference type="ChEBI" id="CHEBI:15378"/>
        <dbReference type="ChEBI" id="CHEBI:46858"/>
        <dbReference type="ChEBI" id="CHEBI:58339"/>
        <dbReference type="ChEBI" id="CHEBI:58343"/>
        <dbReference type="ChEBI" id="CHEBI:65286"/>
        <dbReference type="EC" id="2.8.2.20"/>
    </reaction>
</comment>
<dbReference type="PANTHER" id="PTHR12788">
    <property type="entry name" value="PROTEIN-TYROSINE SULFOTRANSFERASE 2"/>
    <property type="match status" value="1"/>
</dbReference>
<dbReference type="EMBL" id="AZBU02000002">
    <property type="protein sequence ID" value="TKR94001.1"/>
    <property type="molecule type" value="Genomic_DNA"/>
</dbReference>
<keyword evidence="7" id="KW-1185">Reference proteome</keyword>
<protein>
    <recommendedName>
        <fullName evidence="2 5">Protein-tyrosine sulfotransferase</fullName>
        <ecNumber evidence="2 5">2.8.2.20</ecNumber>
    </recommendedName>
</protein>